<gene>
    <name evidence="1" type="ORF">SMD44_p10078</name>
</gene>
<accession>A0A291W3U2</accession>
<evidence type="ECO:0000313" key="1">
    <source>
        <dbReference type="EMBL" id="ATM24577.1"/>
    </source>
</evidence>
<dbReference type="EMBL" id="CP023976">
    <property type="protein sequence ID" value="ATM24577.1"/>
    <property type="molecule type" value="Genomic_DNA"/>
</dbReference>
<organism evidence="1 2">
    <name type="scientific">Streptomyces alboflavus</name>
    <dbReference type="NCBI Taxonomy" id="67267"/>
    <lineage>
        <taxon>Bacteria</taxon>
        <taxon>Bacillati</taxon>
        <taxon>Actinomycetota</taxon>
        <taxon>Actinomycetes</taxon>
        <taxon>Kitasatosporales</taxon>
        <taxon>Streptomycetaceae</taxon>
        <taxon>Streptomyces</taxon>
    </lineage>
</organism>
<reference evidence="1 2" key="1">
    <citation type="submission" date="2017-10" db="EMBL/GenBank/DDBJ databases">
        <title>Streptomyces alboflavus Genome sequencing and assembly.</title>
        <authorList>
            <person name="Wang Y."/>
            <person name="Du B."/>
            <person name="Ding Y."/>
            <person name="Liu H."/>
            <person name="Hou Q."/>
            <person name="Liu K."/>
            <person name="Wang C."/>
            <person name="Yao L."/>
        </authorList>
    </citation>
    <scope>NUCLEOTIDE SEQUENCE [LARGE SCALE GENOMIC DNA]</scope>
    <source>
        <strain evidence="1 2">MDJK44</strain>
        <plasmid evidence="2">Plasmid pmdjk44.1</plasmid>
    </source>
</reference>
<dbReference type="Proteomes" id="UP000195880">
    <property type="component" value="Plasmid pMDJK44.1"/>
</dbReference>
<sequence length="199" mass="22877">MGDDRSTHTPGGLRRTLHERIEARKAARRARAADRQLEHRLREQLRELGVEPPLTVEALCRAVEKKRGRPVILAPKPLSVHDPQGLWLETRHHDIVMYQEHTTPWHQRHIILHEIMGHMFGNHRADPSQRLVIPGLTSAAVRQVMTRCAYDTADECEAEKAATVVTVWADLLDEVTSIAPTHPELRRVHQAMRDRRGWL</sequence>
<proteinExistence type="predicted"/>
<dbReference type="AlphaFoldDB" id="A0A291W3U2"/>
<evidence type="ECO:0000313" key="2">
    <source>
        <dbReference type="Proteomes" id="UP000195880"/>
    </source>
</evidence>
<keyword evidence="1" id="KW-0614">Plasmid</keyword>
<dbReference type="KEGG" id="salf:SMD44_p10078"/>
<geneLocation type="plasmid" evidence="2">
    <name>pmdjk44.1</name>
</geneLocation>
<dbReference type="RefSeq" id="WP_100112417.1">
    <property type="nucleotide sequence ID" value="NZ_CP023976.1"/>
</dbReference>
<evidence type="ECO:0008006" key="3">
    <source>
        <dbReference type="Google" id="ProtNLM"/>
    </source>
</evidence>
<name>A0A291W3U2_9ACTN</name>
<protein>
    <recommendedName>
        <fullName evidence="3">IrrE N-terminal-like domain-containing protein</fullName>
    </recommendedName>
</protein>
<keyword evidence="2" id="KW-1185">Reference proteome</keyword>